<dbReference type="InterPro" id="IPR018745">
    <property type="entry name" value="MpsC"/>
</dbReference>
<dbReference type="Pfam" id="PF10057">
    <property type="entry name" value="MpsC"/>
    <property type="match status" value="1"/>
</dbReference>
<gene>
    <name evidence="2" type="ORF">J2S11_000961</name>
</gene>
<organism evidence="2 3">
    <name type="scientific">Caldalkalibacillus horti</name>
    <dbReference type="NCBI Taxonomy" id="77523"/>
    <lineage>
        <taxon>Bacteria</taxon>
        <taxon>Bacillati</taxon>
        <taxon>Bacillota</taxon>
        <taxon>Bacilli</taxon>
        <taxon>Bacillales</taxon>
        <taxon>Bacillaceae</taxon>
        <taxon>Caldalkalibacillus</taxon>
    </lineage>
</organism>
<reference evidence="2 3" key="1">
    <citation type="submission" date="2023-07" db="EMBL/GenBank/DDBJ databases">
        <title>Genomic Encyclopedia of Type Strains, Phase IV (KMG-IV): sequencing the most valuable type-strain genomes for metagenomic binning, comparative biology and taxonomic classification.</title>
        <authorList>
            <person name="Goeker M."/>
        </authorList>
    </citation>
    <scope>NUCLEOTIDE SEQUENCE [LARGE SCALE GENOMIC DNA]</scope>
    <source>
        <strain evidence="2 3">DSM 12751</strain>
    </source>
</reference>
<evidence type="ECO:0000313" key="2">
    <source>
        <dbReference type="EMBL" id="MDQ0165061.1"/>
    </source>
</evidence>
<dbReference type="EMBL" id="JAUSTY010000003">
    <property type="protein sequence ID" value="MDQ0165061.1"/>
    <property type="molecule type" value="Genomic_DNA"/>
</dbReference>
<proteinExistence type="predicted"/>
<evidence type="ECO:0000313" key="3">
    <source>
        <dbReference type="Proteomes" id="UP001235840"/>
    </source>
</evidence>
<dbReference type="Proteomes" id="UP001235840">
    <property type="component" value="Unassembled WGS sequence"/>
</dbReference>
<dbReference type="RefSeq" id="WP_343834550.1">
    <property type="nucleotide sequence ID" value="NZ_BAAADK010000010.1"/>
</dbReference>
<comment type="caution">
    <text evidence="2">The sequence shown here is derived from an EMBL/GenBank/DDBJ whole genome shotgun (WGS) entry which is preliminary data.</text>
</comment>
<name>A0ABT9VVP2_9BACI</name>
<accession>A0ABT9VVP2</accession>
<sequence length="258" mass="30226">MNTYLYSTRLYKDEKEKGADQATKGGQFNKMIPNDNQTQRISIMLKDKMSTYFGMSPPTCTSYLHSPYLVITLKNILSPLESSLINQGEMFLVEKIRDVIMKPLLEELEDQLKQTMAFQVERWYYDWKYGANQGIIMAKEEKGFMSDVANSAHTFAEIVVDCYTEIHTEPERVKVMEVHQHAFLLACSGVLFDIEKMLFKQGHEKLLRKRENPRRASFLHRLSQRLGWDYEHTFDHVSVLWDYEQDTALIYLEILKAS</sequence>
<feature type="domain" description="Na+-translocating membrane potential-generating system MpsC" evidence="1">
    <location>
        <begin position="39"/>
        <end position="138"/>
    </location>
</feature>
<protein>
    <submittedName>
        <fullName evidence="2">Uncharacterized protein YbcI</fullName>
    </submittedName>
</protein>
<keyword evidence="3" id="KW-1185">Reference proteome</keyword>
<evidence type="ECO:0000259" key="1">
    <source>
        <dbReference type="Pfam" id="PF10057"/>
    </source>
</evidence>